<gene>
    <name evidence="1" type="ORF">SAMN05216302_103423</name>
</gene>
<proteinExistence type="predicted"/>
<accession>A0A1I4F9A9</accession>
<protein>
    <submittedName>
        <fullName evidence="1">Uncharacterized protein</fullName>
    </submittedName>
</protein>
<name>A0A1I4F9A9_9PROT</name>
<sequence>MYAMSQQKKLNEKYGNNQINEHLSNINKNTEQSNYHIQLYKKIIDSSNPQHYLRHPATLYLSV</sequence>
<organism evidence="1 2">
    <name type="scientific">Nitrosomonas aestuarii</name>
    <dbReference type="NCBI Taxonomy" id="52441"/>
    <lineage>
        <taxon>Bacteria</taxon>
        <taxon>Pseudomonadati</taxon>
        <taxon>Pseudomonadota</taxon>
        <taxon>Betaproteobacteria</taxon>
        <taxon>Nitrosomonadales</taxon>
        <taxon>Nitrosomonadaceae</taxon>
        <taxon>Nitrosomonas</taxon>
    </lineage>
</organism>
<evidence type="ECO:0000313" key="2">
    <source>
        <dbReference type="Proteomes" id="UP000199533"/>
    </source>
</evidence>
<keyword evidence="2" id="KW-1185">Reference proteome</keyword>
<dbReference type="Proteomes" id="UP000199533">
    <property type="component" value="Unassembled WGS sequence"/>
</dbReference>
<dbReference type="AlphaFoldDB" id="A0A1I4F9A9"/>
<reference evidence="2" key="1">
    <citation type="submission" date="2016-10" db="EMBL/GenBank/DDBJ databases">
        <authorList>
            <person name="Varghese N."/>
            <person name="Submissions S."/>
        </authorList>
    </citation>
    <scope>NUCLEOTIDE SEQUENCE [LARGE SCALE GENOMIC DNA]</scope>
    <source>
        <strain evidence="2">Nm69</strain>
    </source>
</reference>
<dbReference type="EMBL" id="FOSP01000034">
    <property type="protein sequence ID" value="SFL13890.1"/>
    <property type="molecule type" value="Genomic_DNA"/>
</dbReference>
<evidence type="ECO:0000313" key="1">
    <source>
        <dbReference type="EMBL" id="SFL13890.1"/>
    </source>
</evidence>